<protein>
    <submittedName>
        <fullName evidence="1">Uncharacterized protein</fullName>
    </submittedName>
</protein>
<gene>
    <name evidence="1" type="ORF">M9H77_03711</name>
</gene>
<name>A0ACC0CCJ7_CATRO</name>
<accession>A0ACC0CCJ7</accession>
<evidence type="ECO:0000313" key="2">
    <source>
        <dbReference type="Proteomes" id="UP001060085"/>
    </source>
</evidence>
<proteinExistence type="predicted"/>
<dbReference type="EMBL" id="CM044701">
    <property type="protein sequence ID" value="KAI5682483.1"/>
    <property type="molecule type" value="Genomic_DNA"/>
</dbReference>
<evidence type="ECO:0000313" key="1">
    <source>
        <dbReference type="EMBL" id="KAI5682483.1"/>
    </source>
</evidence>
<sequence>MWREQGIEGVGDSSPSSLALSETVDRARAELEAQSGEIDVLVGTLYGSFMIMNTRSMGFRIDGLELPKLVHFRTNHGLGTIFKKSSKWSTYPVRSRATRGRVSITKARLIDTDENKTRQFVKGLKVELQQALAPLPPMRFAAAVEAVTRMGMADQTVIQRKVATGPVARPYKRPGQGP</sequence>
<reference evidence="2" key="1">
    <citation type="journal article" date="2023" name="Nat. Plants">
        <title>Single-cell RNA sequencing provides a high-resolution roadmap for understanding the multicellular compartmentation of specialized metabolism.</title>
        <authorList>
            <person name="Sun S."/>
            <person name="Shen X."/>
            <person name="Li Y."/>
            <person name="Li Y."/>
            <person name="Wang S."/>
            <person name="Li R."/>
            <person name="Zhang H."/>
            <person name="Shen G."/>
            <person name="Guo B."/>
            <person name="Wei J."/>
            <person name="Xu J."/>
            <person name="St-Pierre B."/>
            <person name="Chen S."/>
            <person name="Sun C."/>
        </authorList>
    </citation>
    <scope>NUCLEOTIDE SEQUENCE [LARGE SCALE GENOMIC DNA]</scope>
</reference>
<dbReference type="Proteomes" id="UP001060085">
    <property type="component" value="Linkage Group LG01"/>
</dbReference>
<comment type="caution">
    <text evidence="1">The sequence shown here is derived from an EMBL/GenBank/DDBJ whole genome shotgun (WGS) entry which is preliminary data.</text>
</comment>
<organism evidence="1 2">
    <name type="scientific">Catharanthus roseus</name>
    <name type="common">Madagascar periwinkle</name>
    <name type="synonym">Vinca rosea</name>
    <dbReference type="NCBI Taxonomy" id="4058"/>
    <lineage>
        <taxon>Eukaryota</taxon>
        <taxon>Viridiplantae</taxon>
        <taxon>Streptophyta</taxon>
        <taxon>Embryophyta</taxon>
        <taxon>Tracheophyta</taxon>
        <taxon>Spermatophyta</taxon>
        <taxon>Magnoliopsida</taxon>
        <taxon>eudicotyledons</taxon>
        <taxon>Gunneridae</taxon>
        <taxon>Pentapetalae</taxon>
        <taxon>asterids</taxon>
        <taxon>lamiids</taxon>
        <taxon>Gentianales</taxon>
        <taxon>Apocynaceae</taxon>
        <taxon>Rauvolfioideae</taxon>
        <taxon>Vinceae</taxon>
        <taxon>Catharanthinae</taxon>
        <taxon>Catharanthus</taxon>
    </lineage>
</organism>
<keyword evidence="2" id="KW-1185">Reference proteome</keyword>